<organism evidence="1 2">
    <name type="scientific">Lunatimonas lonarensis</name>
    <dbReference type="NCBI Taxonomy" id="1232681"/>
    <lineage>
        <taxon>Bacteria</taxon>
        <taxon>Pseudomonadati</taxon>
        <taxon>Bacteroidota</taxon>
        <taxon>Cytophagia</taxon>
        <taxon>Cytophagales</taxon>
        <taxon>Cyclobacteriaceae</taxon>
    </lineage>
</organism>
<dbReference type="PATRIC" id="fig|1288963.3.peg.1266"/>
<gene>
    <name evidence="1" type="ORF">ADIS_1270</name>
</gene>
<protein>
    <recommendedName>
        <fullName evidence="3">Rhs family protein</fullName>
    </recommendedName>
</protein>
<comment type="caution">
    <text evidence="1">The sequence shown here is derived from an EMBL/GenBank/DDBJ whole genome shotgun (WGS) entry which is preliminary data.</text>
</comment>
<proteinExistence type="predicted"/>
<name>R7ZVM9_9BACT</name>
<keyword evidence="2" id="KW-1185">Reference proteome</keyword>
<sequence>MGRWFGVDPLDQFASPYLAMGNNPVMMVDPDGEFVFTAILPGIGTFIDAALWGAVIGGAGYTANVAFSPGGFNNWNGGQFWRSVGMGAVSGVATAGIGSMMGPVGSQGLAGEIGRAMMHGQSNMMIGAAFGQNPSMGSYLTGFASSLAGSSFMMYGGKFANSTAGLYGFSGMAGGLTASATDGNFWQGAAVGLMNAGLNHAKSNIDAAGARYFANKKAFYDHLWKNSFDADGNPIREVNGWELENGDAIALDYSENTISSSNWNSLRSGKMKGGGVGVEFKDVKYKVITSAHTHPRNDFNSAGKLYAPRLSMSDKLHIDATGFKTIHVLYNKNIWLLGSGNQKNLGAW</sequence>
<evidence type="ECO:0000313" key="1">
    <source>
        <dbReference type="EMBL" id="EON78073.1"/>
    </source>
</evidence>
<dbReference type="Proteomes" id="UP000013909">
    <property type="component" value="Unassembled WGS sequence"/>
</dbReference>
<accession>R7ZVM9</accession>
<evidence type="ECO:0000313" key="2">
    <source>
        <dbReference type="Proteomes" id="UP000013909"/>
    </source>
</evidence>
<evidence type="ECO:0008006" key="3">
    <source>
        <dbReference type="Google" id="ProtNLM"/>
    </source>
</evidence>
<dbReference type="RefSeq" id="WP_010853414.1">
    <property type="nucleotide sequence ID" value="NZ_AQHR01000041.1"/>
</dbReference>
<dbReference type="EMBL" id="AQHR01000041">
    <property type="protein sequence ID" value="EON78073.1"/>
    <property type="molecule type" value="Genomic_DNA"/>
</dbReference>
<reference evidence="1 2" key="1">
    <citation type="submission" date="2013-02" db="EMBL/GenBank/DDBJ databases">
        <title>A novel strain isolated from Lonar lake, Maharashtra, India.</title>
        <authorList>
            <person name="Singh A."/>
        </authorList>
    </citation>
    <scope>NUCLEOTIDE SEQUENCE [LARGE SCALE GENOMIC DNA]</scope>
    <source>
        <strain evidence="1 2">AK24</strain>
    </source>
</reference>
<dbReference type="AlphaFoldDB" id="R7ZVM9"/>